<organism evidence="3 4">
    <name type="scientific">Collybiopsis luxurians FD-317 M1</name>
    <dbReference type="NCBI Taxonomy" id="944289"/>
    <lineage>
        <taxon>Eukaryota</taxon>
        <taxon>Fungi</taxon>
        <taxon>Dikarya</taxon>
        <taxon>Basidiomycota</taxon>
        <taxon>Agaricomycotina</taxon>
        <taxon>Agaricomycetes</taxon>
        <taxon>Agaricomycetidae</taxon>
        <taxon>Agaricales</taxon>
        <taxon>Marasmiineae</taxon>
        <taxon>Omphalotaceae</taxon>
        <taxon>Collybiopsis</taxon>
        <taxon>Collybiopsis luxurians</taxon>
    </lineage>
</organism>
<evidence type="ECO:0000256" key="2">
    <source>
        <dbReference type="SAM" id="Phobius"/>
    </source>
</evidence>
<evidence type="ECO:0000313" key="3">
    <source>
        <dbReference type="EMBL" id="KIK61752.1"/>
    </source>
</evidence>
<evidence type="ECO:0000313" key="4">
    <source>
        <dbReference type="Proteomes" id="UP000053593"/>
    </source>
</evidence>
<protein>
    <submittedName>
        <fullName evidence="3">Uncharacterized protein</fullName>
    </submittedName>
</protein>
<reference evidence="3 4" key="1">
    <citation type="submission" date="2014-04" db="EMBL/GenBank/DDBJ databases">
        <title>Evolutionary Origins and Diversification of the Mycorrhizal Mutualists.</title>
        <authorList>
            <consortium name="DOE Joint Genome Institute"/>
            <consortium name="Mycorrhizal Genomics Consortium"/>
            <person name="Kohler A."/>
            <person name="Kuo A."/>
            <person name="Nagy L.G."/>
            <person name="Floudas D."/>
            <person name="Copeland A."/>
            <person name="Barry K.W."/>
            <person name="Cichocki N."/>
            <person name="Veneault-Fourrey C."/>
            <person name="LaButti K."/>
            <person name="Lindquist E.A."/>
            <person name="Lipzen A."/>
            <person name="Lundell T."/>
            <person name="Morin E."/>
            <person name="Murat C."/>
            <person name="Riley R."/>
            <person name="Ohm R."/>
            <person name="Sun H."/>
            <person name="Tunlid A."/>
            <person name="Henrissat B."/>
            <person name="Grigoriev I.V."/>
            <person name="Hibbett D.S."/>
            <person name="Martin F."/>
        </authorList>
    </citation>
    <scope>NUCLEOTIDE SEQUENCE [LARGE SCALE GENOMIC DNA]</scope>
    <source>
        <strain evidence="3 4">FD-317 M1</strain>
    </source>
</reference>
<feature type="transmembrane region" description="Helical" evidence="2">
    <location>
        <begin position="105"/>
        <end position="130"/>
    </location>
</feature>
<feature type="transmembrane region" description="Helical" evidence="2">
    <location>
        <begin position="190"/>
        <end position="210"/>
    </location>
</feature>
<keyword evidence="2" id="KW-0812">Transmembrane</keyword>
<keyword evidence="4" id="KW-1185">Reference proteome</keyword>
<sequence>MTTADEQQRLVHSHNMRSPQLPHTLSQGRIYSEKSQPSFFLTLCLLVLLGIRPKRLQSQLDSDDPKSWEDFREGLIKRWGTLGITSGLVLSAATTLLFSDSVKGASLVAAFACFCATIISISFGTALTFIFTDAPAHDFKALATRPLHMLFLLSIPNMFAMGSMVALYISITIFAWTFTESTVVSVLVKLGTTAGAIVMALLFAYAAWLVKDMGKRKEEMMMKSEWRIRDED</sequence>
<dbReference type="AlphaFoldDB" id="A0A0D0CRC9"/>
<feature type="region of interest" description="Disordered" evidence="1">
    <location>
        <begin position="1"/>
        <end position="23"/>
    </location>
</feature>
<keyword evidence="2" id="KW-1133">Transmembrane helix</keyword>
<accession>A0A0D0CRC9</accession>
<gene>
    <name evidence="3" type="ORF">GYMLUDRAFT_243429</name>
</gene>
<proteinExistence type="predicted"/>
<evidence type="ECO:0000256" key="1">
    <source>
        <dbReference type="SAM" id="MobiDB-lite"/>
    </source>
</evidence>
<feature type="transmembrane region" description="Helical" evidence="2">
    <location>
        <begin position="150"/>
        <end position="178"/>
    </location>
</feature>
<dbReference type="EMBL" id="KN834770">
    <property type="protein sequence ID" value="KIK61752.1"/>
    <property type="molecule type" value="Genomic_DNA"/>
</dbReference>
<dbReference type="OrthoDB" id="3003687at2759"/>
<dbReference type="HOGENOM" id="CLU_1194993_0_0_1"/>
<keyword evidence="2" id="KW-0472">Membrane</keyword>
<dbReference type="Proteomes" id="UP000053593">
    <property type="component" value="Unassembled WGS sequence"/>
</dbReference>
<name>A0A0D0CRC9_9AGAR</name>
<feature type="transmembrane region" description="Helical" evidence="2">
    <location>
        <begin position="79"/>
        <end position="99"/>
    </location>
</feature>